<accession>A0ABV7GK52</accession>
<feature type="transmembrane region" description="Helical" evidence="1">
    <location>
        <begin position="131"/>
        <end position="156"/>
    </location>
</feature>
<sequence>MSQLQRAGGFAALSEALIYISAFIYFGGFWQYPADAGPVEKFAYLAEHQLAFSVAYFLMYVLFGILLAVLVLALHERLKLTSPALSSIAAVFGVVWVGLVIASGMISNIALAVVLDLATNDPQQAMTIWQTVYIIVDGIGGGNEIVGGLWVLLLSLAALRGKAISRSLSYLGLFVGSAGVLTIFPVDLFKDIFGLSQILWFAWMGVTLLKSNAGGTP</sequence>
<keyword evidence="1" id="KW-1133">Transmembrane helix</keyword>
<dbReference type="RefSeq" id="WP_248936305.1">
    <property type="nucleotide sequence ID" value="NZ_JAKILF010000004.1"/>
</dbReference>
<evidence type="ECO:0000256" key="1">
    <source>
        <dbReference type="SAM" id="Phobius"/>
    </source>
</evidence>
<proteinExistence type="predicted"/>
<organism evidence="2 3">
    <name type="scientific">Shewanella submarina</name>
    <dbReference type="NCBI Taxonomy" id="2016376"/>
    <lineage>
        <taxon>Bacteria</taxon>
        <taxon>Pseudomonadati</taxon>
        <taxon>Pseudomonadota</taxon>
        <taxon>Gammaproteobacteria</taxon>
        <taxon>Alteromonadales</taxon>
        <taxon>Shewanellaceae</taxon>
        <taxon>Shewanella</taxon>
    </lineage>
</organism>
<protein>
    <submittedName>
        <fullName evidence="2">DUF4386 family protein</fullName>
    </submittedName>
</protein>
<feature type="transmembrane region" description="Helical" evidence="1">
    <location>
        <begin position="7"/>
        <end position="30"/>
    </location>
</feature>
<feature type="transmembrane region" description="Helical" evidence="1">
    <location>
        <begin position="50"/>
        <end position="73"/>
    </location>
</feature>
<comment type="caution">
    <text evidence="2">The sequence shown here is derived from an EMBL/GenBank/DDBJ whole genome shotgun (WGS) entry which is preliminary data.</text>
</comment>
<dbReference type="EMBL" id="JBHRTD010000017">
    <property type="protein sequence ID" value="MFC3139811.1"/>
    <property type="molecule type" value="Genomic_DNA"/>
</dbReference>
<dbReference type="Proteomes" id="UP001595621">
    <property type="component" value="Unassembled WGS sequence"/>
</dbReference>
<evidence type="ECO:0000313" key="3">
    <source>
        <dbReference type="Proteomes" id="UP001595621"/>
    </source>
</evidence>
<gene>
    <name evidence="2" type="ORF">ACFOE0_16720</name>
</gene>
<dbReference type="InterPro" id="IPR025495">
    <property type="entry name" value="DUF4386"/>
</dbReference>
<keyword evidence="1" id="KW-0472">Membrane</keyword>
<keyword evidence="3" id="KW-1185">Reference proteome</keyword>
<dbReference type="Pfam" id="PF14329">
    <property type="entry name" value="DUF4386"/>
    <property type="match status" value="1"/>
</dbReference>
<keyword evidence="1" id="KW-0812">Transmembrane</keyword>
<feature type="transmembrane region" description="Helical" evidence="1">
    <location>
        <begin position="85"/>
        <end position="111"/>
    </location>
</feature>
<feature type="transmembrane region" description="Helical" evidence="1">
    <location>
        <begin position="168"/>
        <end position="186"/>
    </location>
</feature>
<name>A0ABV7GK52_9GAMM</name>
<reference evidence="3" key="1">
    <citation type="journal article" date="2019" name="Int. J. Syst. Evol. Microbiol.">
        <title>The Global Catalogue of Microorganisms (GCM) 10K type strain sequencing project: providing services to taxonomists for standard genome sequencing and annotation.</title>
        <authorList>
            <consortium name="The Broad Institute Genomics Platform"/>
            <consortium name="The Broad Institute Genome Sequencing Center for Infectious Disease"/>
            <person name="Wu L."/>
            <person name="Ma J."/>
        </authorList>
    </citation>
    <scope>NUCLEOTIDE SEQUENCE [LARGE SCALE GENOMIC DNA]</scope>
    <source>
        <strain evidence="3">KCTC 52277</strain>
    </source>
</reference>
<evidence type="ECO:0000313" key="2">
    <source>
        <dbReference type="EMBL" id="MFC3139811.1"/>
    </source>
</evidence>